<evidence type="ECO:0000313" key="2">
    <source>
        <dbReference type="EMBL" id="NHQ75901.1"/>
    </source>
</evidence>
<proteinExistence type="predicted"/>
<protein>
    <submittedName>
        <fullName evidence="2">DUF1311 domain-containing protein</fullName>
    </submittedName>
</protein>
<dbReference type="Gene3D" id="1.20.1270.180">
    <property type="match status" value="1"/>
</dbReference>
<dbReference type="EMBL" id="JAAORB010000053">
    <property type="protein sequence ID" value="NHQ75901.1"/>
    <property type="molecule type" value="Genomic_DNA"/>
</dbReference>
<comment type="caution">
    <text evidence="2">The sequence shown here is derived from an EMBL/GenBank/DDBJ whole genome shotgun (WGS) entry which is preliminary data.</text>
</comment>
<dbReference type="RefSeq" id="WP_167200083.1">
    <property type="nucleotide sequence ID" value="NZ_JAAORB010000053.1"/>
</dbReference>
<dbReference type="Pfam" id="PF07007">
    <property type="entry name" value="LprI"/>
    <property type="match status" value="1"/>
</dbReference>
<accession>A0A967EH81</accession>
<keyword evidence="3" id="KW-1185">Reference proteome</keyword>
<sequence>MMTPGGDTTIGMIECLDGEVGYWDARLNAAYAERMAIAKDQDSDTLGLRSAAASIEDSLRNMQRSWIIFRDASCLYEQAQWMGGTGGGPATQACHMHETARQALKLEGWWGQ</sequence>
<gene>
    <name evidence="2" type="ORF">HAT86_15735</name>
</gene>
<dbReference type="AlphaFoldDB" id="A0A967EH81"/>
<dbReference type="InterPro" id="IPR009739">
    <property type="entry name" value="LprI-like_N"/>
</dbReference>
<organism evidence="2 3">
    <name type="scientific">Roseovarius gahaiensis</name>
    <dbReference type="NCBI Taxonomy" id="2716691"/>
    <lineage>
        <taxon>Bacteria</taxon>
        <taxon>Pseudomonadati</taxon>
        <taxon>Pseudomonadota</taxon>
        <taxon>Alphaproteobacteria</taxon>
        <taxon>Rhodobacterales</taxon>
        <taxon>Roseobacteraceae</taxon>
        <taxon>Roseovarius</taxon>
    </lineage>
</organism>
<feature type="domain" description="Lysozyme inhibitor LprI-like N-terminal" evidence="1">
    <location>
        <begin position="6"/>
        <end position="106"/>
    </location>
</feature>
<evidence type="ECO:0000313" key="3">
    <source>
        <dbReference type="Proteomes" id="UP000639775"/>
    </source>
</evidence>
<name>A0A967EH81_9RHOB</name>
<evidence type="ECO:0000259" key="1">
    <source>
        <dbReference type="Pfam" id="PF07007"/>
    </source>
</evidence>
<reference evidence="2" key="1">
    <citation type="submission" date="2020-03" db="EMBL/GenBank/DDBJ databases">
        <title>Roseovarius gahaiensis sp. nov., isolated from Gahai Saline Lake, China.</title>
        <authorList>
            <person name="Sun X."/>
        </authorList>
    </citation>
    <scope>NUCLEOTIDE SEQUENCE</scope>
    <source>
        <strain evidence="2">GH877</strain>
    </source>
</reference>
<dbReference type="Proteomes" id="UP000639775">
    <property type="component" value="Unassembled WGS sequence"/>
</dbReference>